<comment type="caution">
    <text evidence="1">The sequence shown here is derived from an EMBL/GenBank/DDBJ whole genome shotgun (WGS) entry which is preliminary data.</text>
</comment>
<dbReference type="EMBL" id="CM037156">
    <property type="protein sequence ID" value="KAH7838032.1"/>
    <property type="molecule type" value="Genomic_DNA"/>
</dbReference>
<sequence length="453" mass="50564">MEPSLCEAAIRGDINALHEIIGKDKLILQKVAAGCFNGASPLHVATLSEQTGFVKELLRLEPNLAEVLDSQLRSALHLASAKGHDEIVNELLNVGHDVCLVRDRDGKNPLHVAAVKGRISVLEKLVRTSPQAARVRLDRNETILHLCVKHNQLKSLEKLLEVIQNWDFVNAKDDDGNNILHLAILDKRFEITIHVLEKNKKRHVNAKNASGLTPMDILLQMNDGSDKEDRGSLDHIEDLLLQANAKRAKDLVGGEWLTKKRDALMVVASLIATMAFQAGVNPPGGVWQDNSDEHRAGEAVMAYNYQDSYPYFLRFNTIGFVASLSTILLLISGLKFKNKAAMWILIVTMWLAITSMAITYAFSSVVVTPKKDRRSLSLTIEIAVIVWSSVMTLLLLRHTYHLVAIFVKEKRSRMKALKRIMKEPQGLLDGLSFLRKLVCVKDERAKLPLPVDP</sequence>
<proteinExistence type="predicted"/>
<accession>A0ACB7XB64</accession>
<keyword evidence="2" id="KW-1185">Reference proteome</keyword>
<protein>
    <submittedName>
        <fullName evidence="1">Uncharacterized protein</fullName>
    </submittedName>
</protein>
<evidence type="ECO:0000313" key="2">
    <source>
        <dbReference type="Proteomes" id="UP000828048"/>
    </source>
</evidence>
<gene>
    <name evidence="1" type="ORF">Vadar_021221</name>
</gene>
<dbReference type="Proteomes" id="UP000828048">
    <property type="component" value="Chromosome 6"/>
</dbReference>
<evidence type="ECO:0000313" key="1">
    <source>
        <dbReference type="EMBL" id="KAH7838032.1"/>
    </source>
</evidence>
<organism evidence="1 2">
    <name type="scientific">Vaccinium darrowii</name>
    <dbReference type="NCBI Taxonomy" id="229202"/>
    <lineage>
        <taxon>Eukaryota</taxon>
        <taxon>Viridiplantae</taxon>
        <taxon>Streptophyta</taxon>
        <taxon>Embryophyta</taxon>
        <taxon>Tracheophyta</taxon>
        <taxon>Spermatophyta</taxon>
        <taxon>Magnoliopsida</taxon>
        <taxon>eudicotyledons</taxon>
        <taxon>Gunneridae</taxon>
        <taxon>Pentapetalae</taxon>
        <taxon>asterids</taxon>
        <taxon>Ericales</taxon>
        <taxon>Ericaceae</taxon>
        <taxon>Vaccinioideae</taxon>
        <taxon>Vaccinieae</taxon>
        <taxon>Vaccinium</taxon>
    </lineage>
</organism>
<reference evidence="1 2" key="1">
    <citation type="journal article" date="2021" name="Hortic Res">
        <title>High-quality reference genome and annotation aids understanding of berry development for evergreen blueberry (Vaccinium darrowii).</title>
        <authorList>
            <person name="Yu J."/>
            <person name="Hulse-Kemp A.M."/>
            <person name="Babiker E."/>
            <person name="Staton M."/>
        </authorList>
    </citation>
    <scope>NUCLEOTIDE SEQUENCE [LARGE SCALE GENOMIC DNA]</scope>
    <source>
        <strain evidence="2">cv. NJ 8807/NJ 8810</strain>
        <tissue evidence="1">Young leaf</tissue>
    </source>
</reference>
<name>A0ACB7XB64_9ERIC</name>